<evidence type="ECO:0000313" key="7">
    <source>
        <dbReference type="EMBL" id="GCE19555.1"/>
    </source>
</evidence>
<keyword evidence="8" id="KW-1185">Reference proteome</keyword>
<dbReference type="PANTHER" id="PTHR37937">
    <property type="entry name" value="CONJUGATIVE TRANSFER: DNA TRANSPORT"/>
    <property type="match status" value="1"/>
</dbReference>
<dbReference type="OrthoDB" id="155460at2"/>
<organism evidence="7 8">
    <name type="scientific">Dictyobacter kobayashii</name>
    <dbReference type="NCBI Taxonomy" id="2014872"/>
    <lineage>
        <taxon>Bacteria</taxon>
        <taxon>Bacillati</taxon>
        <taxon>Chloroflexota</taxon>
        <taxon>Ktedonobacteria</taxon>
        <taxon>Ktedonobacterales</taxon>
        <taxon>Dictyobacteraceae</taxon>
        <taxon>Dictyobacter</taxon>
    </lineage>
</organism>
<dbReference type="CDD" id="cd01127">
    <property type="entry name" value="TrwB_TraG_TraD_VirD4"/>
    <property type="match status" value="1"/>
</dbReference>
<evidence type="ECO:0000256" key="1">
    <source>
        <dbReference type="ARBA" id="ARBA00004651"/>
    </source>
</evidence>
<evidence type="ECO:0000313" key="8">
    <source>
        <dbReference type="Proteomes" id="UP000287188"/>
    </source>
</evidence>
<comment type="subcellular location">
    <subcellularLocation>
        <location evidence="1">Cell membrane</location>
        <topology evidence="1">Multi-pass membrane protein</topology>
    </subcellularLocation>
</comment>
<evidence type="ECO:0008006" key="9">
    <source>
        <dbReference type="Google" id="ProtNLM"/>
    </source>
</evidence>
<evidence type="ECO:0000256" key="2">
    <source>
        <dbReference type="ARBA" id="ARBA00008806"/>
    </source>
</evidence>
<protein>
    <recommendedName>
        <fullName evidence="9">Type IV secretion system coupling protein TraD DNA-binding domain-containing protein</fullName>
    </recommendedName>
</protein>
<name>A0A402AKK3_9CHLR</name>
<gene>
    <name evidence="7" type="ORF">KDK_33550</name>
</gene>
<dbReference type="InterPro" id="IPR027417">
    <property type="entry name" value="P-loop_NTPase"/>
</dbReference>
<keyword evidence="5" id="KW-1133">Transmembrane helix</keyword>
<reference evidence="8" key="1">
    <citation type="submission" date="2018-12" db="EMBL/GenBank/DDBJ databases">
        <title>Tengunoibacter tsumagoiensis gen. nov., sp. nov., Dictyobacter kobayashii sp. nov., D. alpinus sp. nov., and D. joshuensis sp. nov. and description of Dictyobacteraceae fam. nov. within the order Ktedonobacterales isolated from Tengu-no-mugimeshi.</title>
        <authorList>
            <person name="Wang C.M."/>
            <person name="Zheng Y."/>
            <person name="Sakai Y."/>
            <person name="Toyoda A."/>
            <person name="Minakuchi Y."/>
            <person name="Abe K."/>
            <person name="Yokota A."/>
            <person name="Yabe S."/>
        </authorList>
    </citation>
    <scope>NUCLEOTIDE SEQUENCE [LARGE SCALE GENOMIC DNA]</scope>
    <source>
        <strain evidence="8">Uno11</strain>
    </source>
</reference>
<evidence type="ECO:0000256" key="3">
    <source>
        <dbReference type="ARBA" id="ARBA00022475"/>
    </source>
</evidence>
<dbReference type="AlphaFoldDB" id="A0A402AKK3"/>
<evidence type="ECO:0000256" key="6">
    <source>
        <dbReference type="ARBA" id="ARBA00023136"/>
    </source>
</evidence>
<comment type="similarity">
    <text evidence="2">Belongs to the VirD4/TraG family.</text>
</comment>
<dbReference type="PANTHER" id="PTHR37937:SF1">
    <property type="entry name" value="CONJUGATIVE TRANSFER: DNA TRANSPORT"/>
    <property type="match status" value="1"/>
</dbReference>
<accession>A0A402AKK3</accession>
<keyword evidence="4" id="KW-0812">Transmembrane</keyword>
<dbReference type="Pfam" id="PF02534">
    <property type="entry name" value="T4SS-DNA_transf"/>
    <property type="match status" value="1"/>
</dbReference>
<evidence type="ECO:0000256" key="5">
    <source>
        <dbReference type="ARBA" id="ARBA00022989"/>
    </source>
</evidence>
<dbReference type="InterPro" id="IPR003688">
    <property type="entry name" value="TraG/VirD4"/>
</dbReference>
<dbReference type="GO" id="GO:0005886">
    <property type="term" value="C:plasma membrane"/>
    <property type="evidence" value="ECO:0007669"/>
    <property type="project" value="UniProtKB-SubCell"/>
</dbReference>
<keyword evidence="6" id="KW-0472">Membrane</keyword>
<evidence type="ECO:0000256" key="4">
    <source>
        <dbReference type="ARBA" id="ARBA00022692"/>
    </source>
</evidence>
<comment type="caution">
    <text evidence="7">The sequence shown here is derived from an EMBL/GenBank/DDBJ whole genome shotgun (WGS) entry which is preliminary data.</text>
</comment>
<dbReference type="RefSeq" id="WP_126551407.1">
    <property type="nucleotide sequence ID" value="NZ_BIFS01000001.1"/>
</dbReference>
<dbReference type="EMBL" id="BIFS01000001">
    <property type="protein sequence ID" value="GCE19555.1"/>
    <property type="molecule type" value="Genomic_DNA"/>
</dbReference>
<sequence length="151" mass="16720">MHLGFYQKKLIALDEQFQESHVLVLAPTGKGKTSRIIIPALLREFGSRSLFINDTKGELVELTAGHLSLYHHCMVFAPTEPTRSHRYNPLAHVSTMDDAEALAHCLIDNTGTSREEFWNSAPKLLVASAVLHLRVAEPKAPLAACLTFFAV</sequence>
<keyword evidence="3" id="KW-1003">Cell membrane</keyword>
<dbReference type="Proteomes" id="UP000287188">
    <property type="component" value="Unassembled WGS sequence"/>
</dbReference>
<dbReference type="InterPro" id="IPR051539">
    <property type="entry name" value="T4SS-coupling_protein"/>
</dbReference>
<dbReference type="SUPFAM" id="SSF52540">
    <property type="entry name" value="P-loop containing nucleoside triphosphate hydrolases"/>
    <property type="match status" value="1"/>
</dbReference>
<proteinExistence type="inferred from homology"/>